<protein>
    <submittedName>
        <fullName evidence="2">Uncharacterized protein</fullName>
    </submittedName>
</protein>
<name>R9PTR8_AGAAL</name>
<dbReference type="AlphaFoldDB" id="R9PTR8"/>
<evidence type="ECO:0000313" key="3">
    <source>
        <dbReference type="Proteomes" id="UP000014461"/>
    </source>
</evidence>
<keyword evidence="1" id="KW-0812">Transmembrane</keyword>
<sequence length="59" mass="6667">MNKATTKLLIKKKILFKRSELSSLAVCQFASLPVCQFGYLVIIKAELGNFNRRPLPLSK</sequence>
<comment type="caution">
    <text evidence="2">The sequence shown here is derived from an EMBL/GenBank/DDBJ whole genome shotgun (WGS) entry which is preliminary data.</text>
</comment>
<dbReference type="Proteomes" id="UP000014461">
    <property type="component" value="Unassembled WGS sequence"/>
</dbReference>
<keyword evidence="1" id="KW-1133">Transmembrane helix</keyword>
<dbReference type="EMBL" id="BARX01000021">
    <property type="protein sequence ID" value="GAD02896.1"/>
    <property type="molecule type" value="Genomic_DNA"/>
</dbReference>
<feature type="transmembrane region" description="Helical" evidence="1">
    <location>
        <begin position="21"/>
        <end position="42"/>
    </location>
</feature>
<gene>
    <name evidence="2" type="ORF">AALB_2976</name>
</gene>
<proteinExistence type="predicted"/>
<organism evidence="2 3">
    <name type="scientific">Agarivorans albus MKT 106</name>
    <dbReference type="NCBI Taxonomy" id="1331007"/>
    <lineage>
        <taxon>Bacteria</taxon>
        <taxon>Pseudomonadati</taxon>
        <taxon>Pseudomonadota</taxon>
        <taxon>Gammaproteobacteria</taxon>
        <taxon>Alteromonadales</taxon>
        <taxon>Alteromonadaceae</taxon>
        <taxon>Agarivorans</taxon>
    </lineage>
</organism>
<keyword evidence="1" id="KW-0472">Membrane</keyword>
<accession>R9PTR8</accession>
<keyword evidence="3" id="KW-1185">Reference proteome</keyword>
<evidence type="ECO:0000256" key="1">
    <source>
        <dbReference type="SAM" id="Phobius"/>
    </source>
</evidence>
<reference evidence="2" key="1">
    <citation type="journal article" date="2013" name="Genome Announc.">
        <title>Draft Genome Sequence of Agarivorans albus Strain MKT 106T, an Agarolytic Marine Bacterium.</title>
        <authorList>
            <person name="Yasuike M."/>
            <person name="Nakamura Y."/>
            <person name="Kai W."/>
            <person name="Fujiwara A."/>
            <person name="Fukui Y."/>
            <person name="Satomi M."/>
            <person name="Sano M."/>
        </authorList>
    </citation>
    <scope>NUCLEOTIDE SEQUENCE [LARGE SCALE GENOMIC DNA]</scope>
</reference>
<evidence type="ECO:0000313" key="2">
    <source>
        <dbReference type="EMBL" id="GAD02896.1"/>
    </source>
</evidence>